<organism evidence="2 3">
    <name type="scientific">Phaeosphaeria nodorum (strain SN15 / ATCC MYA-4574 / FGSC 10173)</name>
    <name type="common">Glume blotch fungus</name>
    <name type="synonym">Parastagonospora nodorum</name>
    <dbReference type="NCBI Taxonomy" id="321614"/>
    <lineage>
        <taxon>Eukaryota</taxon>
        <taxon>Fungi</taxon>
        <taxon>Dikarya</taxon>
        <taxon>Ascomycota</taxon>
        <taxon>Pezizomycotina</taxon>
        <taxon>Dothideomycetes</taxon>
        <taxon>Pleosporomycetidae</taxon>
        <taxon>Pleosporales</taxon>
        <taxon>Pleosporineae</taxon>
        <taxon>Phaeosphaeriaceae</taxon>
        <taxon>Parastagonospora</taxon>
    </lineage>
</organism>
<keyword evidence="1" id="KW-0732">Signal</keyword>
<dbReference type="Gene3D" id="3.40.50.1820">
    <property type="entry name" value="alpha/beta hydrolase"/>
    <property type="match status" value="1"/>
</dbReference>
<dbReference type="GO" id="GO:0019433">
    <property type="term" value="P:triglyceride catabolic process"/>
    <property type="evidence" value="ECO:0000318"/>
    <property type="project" value="GO_Central"/>
</dbReference>
<dbReference type="EMBL" id="CH445341">
    <property type="protein sequence ID" value="EAT81876.1"/>
    <property type="molecule type" value="Genomic_DNA"/>
</dbReference>
<gene>
    <name evidence="2" type="ORF">SNOG_10482</name>
</gene>
<evidence type="ECO:0000256" key="1">
    <source>
        <dbReference type="SAM" id="SignalP"/>
    </source>
</evidence>
<sequence>MKMFALARLSRVLLIATFGFTLAEQAAQPRRDVFFVGGRYNKVTIMTGQIYVERLTPPNVTQANPLVFIAGAGQTGTNFLETPDGRPGWASFFLDKGYIVYLSDQASRGRSRWQPSVGSMIASGTEKVEEIFTALSKHNLWPQSKLHTQWPGTGLVGDPTFDAFYASQVQYMPDSNIYEDENTAAYSALLDKIGAAHVFTHSQAGSYGWRIGDARPSLVKSIIALEPAGPPFDGRAPFTGNKTWGITYEKVEYEPPIGNDSSLLDTVRVPAPDADHNDCILQRDPARKLKNLMDIPVLVVTSEASYHAPYDYCTVAFLKQAGVQVEFADLPKEGIHGNGHFLFMEKNNIEIAERILKWIESV</sequence>
<protein>
    <submittedName>
        <fullName evidence="2">Uncharacterized protein</fullName>
    </submittedName>
</protein>
<dbReference type="SUPFAM" id="SSF53474">
    <property type="entry name" value="alpha/beta-Hydrolases"/>
    <property type="match status" value="1"/>
</dbReference>
<reference evidence="3" key="1">
    <citation type="journal article" date="2007" name="Plant Cell">
        <title>Dothideomycete-plant interactions illuminated by genome sequencing and EST analysis of the wheat pathogen Stagonospora nodorum.</title>
        <authorList>
            <person name="Hane J.K."/>
            <person name="Lowe R.G."/>
            <person name="Solomon P.S."/>
            <person name="Tan K.C."/>
            <person name="Schoch C.L."/>
            <person name="Spatafora J.W."/>
            <person name="Crous P.W."/>
            <person name="Kodira C."/>
            <person name="Birren B.W."/>
            <person name="Galagan J.E."/>
            <person name="Torriani S.F."/>
            <person name="McDonald B.A."/>
            <person name="Oliver R.P."/>
        </authorList>
    </citation>
    <scope>NUCLEOTIDE SEQUENCE [LARGE SCALE GENOMIC DNA]</scope>
    <source>
        <strain evidence="3">SN15 / ATCC MYA-4574 / FGSC 10173</strain>
    </source>
</reference>
<dbReference type="InterPro" id="IPR050228">
    <property type="entry name" value="Carboxylesterase_BioH"/>
</dbReference>
<dbReference type="VEuPathDB" id="FungiDB:JI435_104820"/>
<dbReference type="AlphaFoldDB" id="Q0UCN2"/>
<dbReference type="OMA" id="IEHGYEC"/>
<dbReference type="KEGG" id="pno:SNOG_10482"/>
<dbReference type="InParanoid" id="Q0UCN2"/>
<dbReference type="CDD" id="cd12809">
    <property type="entry name" value="Esterase_713_like-2"/>
    <property type="match status" value="1"/>
</dbReference>
<dbReference type="eggNOG" id="ENOG502S5K4">
    <property type="taxonomic scope" value="Eukaryota"/>
</dbReference>
<accession>Q0UCN2</accession>
<dbReference type="STRING" id="321614.Q0UCN2"/>
<proteinExistence type="predicted"/>
<dbReference type="PANTHER" id="PTHR43194">
    <property type="entry name" value="HYDROLASE ALPHA/BETA FOLD FAMILY"/>
    <property type="match status" value="1"/>
</dbReference>
<dbReference type="RefSeq" id="XP_001800751.1">
    <property type="nucleotide sequence ID" value="XM_001800699.1"/>
</dbReference>
<dbReference type="Proteomes" id="UP000001055">
    <property type="component" value="Unassembled WGS sequence"/>
</dbReference>
<feature type="chain" id="PRO_5004177730" evidence="1">
    <location>
        <begin position="24"/>
        <end position="362"/>
    </location>
</feature>
<dbReference type="GO" id="GO:0004806">
    <property type="term" value="F:triacylglycerol lipase activity"/>
    <property type="evidence" value="ECO:0000318"/>
    <property type="project" value="GO_Central"/>
</dbReference>
<dbReference type="PANTHER" id="PTHR43194:SF4">
    <property type="entry name" value="AB HYDROLASE-1 DOMAIN-CONTAINING PROTEIN"/>
    <property type="match status" value="1"/>
</dbReference>
<name>Q0UCN2_PHANO</name>
<dbReference type="ESTHER" id="phano-q0ucn2">
    <property type="family name" value="Bacterial_esterase"/>
</dbReference>
<dbReference type="HOGENOM" id="CLU_038297_1_0_1"/>
<feature type="signal peptide" evidence="1">
    <location>
        <begin position="1"/>
        <end position="23"/>
    </location>
</feature>
<evidence type="ECO:0000313" key="3">
    <source>
        <dbReference type="Proteomes" id="UP000001055"/>
    </source>
</evidence>
<dbReference type="InterPro" id="IPR029058">
    <property type="entry name" value="AB_hydrolase_fold"/>
</dbReference>
<evidence type="ECO:0000313" key="2">
    <source>
        <dbReference type="EMBL" id="EAT81876.1"/>
    </source>
</evidence>
<dbReference type="GeneID" id="5977658"/>